<dbReference type="SUPFAM" id="SSF48452">
    <property type="entry name" value="TPR-like"/>
    <property type="match status" value="1"/>
</dbReference>
<dbReference type="GO" id="GO:0003723">
    <property type="term" value="F:RNA binding"/>
    <property type="evidence" value="ECO:0007669"/>
    <property type="project" value="InterPro"/>
</dbReference>
<comment type="caution">
    <text evidence="4">The sequence shown here is derived from an EMBL/GenBank/DDBJ whole genome shotgun (WGS) entry which is preliminary data.</text>
</comment>
<dbReference type="Pfam" id="PF13041">
    <property type="entry name" value="PPR_2"/>
    <property type="match status" value="5"/>
</dbReference>
<dbReference type="FunFam" id="1.25.40.10:FF:000285">
    <property type="entry name" value="Pentatricopeptide repeat-containing protein, chloroplastic"/>
    <property type="match status" value="2"/>
</dbReference>
<feature type="domain" description="DYW" evidence="3">
    <location>
        <begin position="834"/>
        <end position="925"/>
    </location>
</feature>
<dbReference type="AlphaFoldDB" id="A0A8T2UW77"/>
<sequence>MEVLGRSLLPLKDPMEQDTQSRALGDCLDVQIARTTWKLQSSEPCPSLPSLEDLVQSLLTCRSSKCLLSARLTHLSICSHGLESHGSLANHVVPMFVDCGSVLDGHRAFCKLQDPNEHSWTSLIHGYLQCGLIKYAVDIYSQMQENDVCSSPYTLMVMLKACIGMGDLEMGQHFHAEIIKKGYETSLSIGSNLVALYAKRGYFMEALEVLHKLPVKDIAAWTVLISSYTEQGHGQEALNVFEQMKQEGIVPNAYTYACVLKACLAVNDTNKGQELHQAIRQDGYESNLYVGSALVQLYAKCGLLSEARKTFDKLLGRDVVVWTTLIAGFAEHGHGHDALDFFDDMRREGIVPTEATFVCALKACGAIRAVDRGRKLHMEIESKGLYESDPSVGNSLISMYAKCGSLEEAQHIFDRLLVRDTVSSNALISGYTEHGLWKEAVECYERMSQSGDPANAATYCSIFKACSTPEAIEKGVAVHQLITGSEFEMDESVSNTLVGMYSKCGHFSAANEIFDRVLNKTIVSWNALIAGYTANGLNQKVLDCFHQVNYEGLEPDGATFSCVLRACSSIGSVNVGREVHAEIVSTGIYINDPPVIKGLITMYAACGSFVHAQVEFEKLSIRDASAWSLMVKLAGINHQGDIAVRYFEDMLAHGVSPDAIVFTCLLTACFHSCLLAEGKHYFKKMKEVFNILPTPEHYNSMANLMSRAGHLYEAERFVEMLSCKSEEIWSSLLNACKVYQEPELGARCFEQLVQMNLEDSAWYVLMEDIYAGAEKWNDMDTIEGLRKYLNIKKLPAVASIEVDHKVYDFVVGDEPSVEMRLLLDDLSSRIKKSGHLPHLDLESKHDTDEQKEASLCVHAEKLAIAFGLLNTPEGTTLRVSKNLRMCFECHSTSKLITKVERREIILRDSSCVHHFKDNSCSCGDIF</sequence>
<dbReference type="GO" id="GO:0009451">
    <property type="term" value="P:RNA modification"/>
    <property type="evidence" value="ECO:0007669"/>
    <property type="project" value="InterPro"/>
</dbReference>
<evidence type="ECO:0000256" key="1">
    <source>
        <dbReference type="ARBA" id="ARBA00022737"/>
    </source>
</evidence>
<protein>
    <recommendedName>
        <fullName evidence="3">DYW domain-containing protein</fullName>
    </recommendedName>
</protein>
<dbReference type="NCBIfam" id="TIGR00756">
    <property type="entry name" value="PPR"/>
    <property type="match status" value="4"/>
</dbReference>
<feature type="repeat" description="PPR" evidence="2">
    <location>
        <begin position="521"/>
        <end position="555"/>
    </location>
</feature>
<keyword evidence="1" id="KW-0677">Repeat</keyword>
<dbReference type="EMBL" id="CM035409">
    <property type="protein sequence ID" value="KAH7440417.1"/>
    <property type="molecule type" value="Genomic_DNA"/>
</dbReference>
<evidence type="ECO:0000313" key="4">
    <source>
        <dbReference type="EMBL" id="KAH7440417.1"/>
    </source>
</evidence>
<dbReference type="Pfam" id="PF01535">
    <property type="entry name" value="PPR"/>
    <property type="match status" value="2"/>
</dbReference>
<dbReference type="PROSITE" id="PS51375">
    <property type="entry name" value="PPR"/>
    <property type="match status" value="7"/>
</dbReference>
<dbReference type="PANTHER" id="PTHR47926:SF347">
    <property type="entry name" value="PENTATRICOPEPTIDE REPEAT-CONTAINING PROTEIN"/>
    <property type="match status" value="1"/>
</dbReference>
<feature type="repeat" description="PPR" evidence="2">
    <location>
        <begin position="318"/>
        <end position="352"/>
    </location>
</feature>
<dbReference type="InterPro" id="IPR046848">
    <property type="entry name" value="E_motif"/>
</dbReference>
<dbReference type="PANTHER" id="PTHR47926">
    <property type="entry name" value="PENTATRICOPEPTIDE REPEAT-CONTAINING PROTEIN"/>
    <property type="match status" value="1"/>
</dbReference>
<dbReference type="Pfam" id="PF20431">
    <property type="entry name" value="E_motif"/>
    <property type="match status" value="1"/>
</dbReference>
<dbReference type="FunFam" id="1.25.40.10:FF:000381">
    <property type="entry name" value="Pentatricopeptide repeat-containing protein"/>
    <property type="match status" value="1"/>
</dbReference>
<evidence type="ECO:0000313" key="5">
    <source>
        <dbReference type="Proteomes" id="UP000825935"/>
    </source>
</evidence>
<feature type="repeat" description="PPR" evidence="2">
    <location>
        <begin position="116"/>
        <end position="150"/>
    </location>
</feature>
<evidence type="ECO:0000256" key="2">
    <source>
        <dbReference type="PROSITE-ProRule" id="PRU00708"/>
    </source>
</evidence>
<proteinExistence type="predicted"/>
<dbReference type="InterPro" id="IPR002885">
    <property type="entry name" value="PPR_rpt"/>
</dbReference>
<gene>
    <name evidence="4" type="ORF">KP509_04G106200</name>
</gene>
<dbReference type="InterPro" id="IPR046960">
    <property type="entry name" value="PPR_At4g14850-like_plant"/>
</dbReference>
<name>A0A8T2UW77_CERRI</name>
<dbReference type="InterPro" id="IPR032867">
    <property type="entry name" value="DYW_dom"/>
</dbReference>
<dbReference type="FunFam" id="1.25.40.10:FF:000031">
    <property type="entry name" value="Pentatricopeptide repeat-containing protein mitochondrial"/>
    <property type="match status" value="1"/>
</dbReference>
<feature type="repeat" description="PPR" evidence="2">
    <location>
        <begin position="623"/>
        <end position="657"/>
    </location>
</feature>
<reference evidence="4" key="1">
    <citation type="submission" date="2021-08" db="EMBL/GenBank/DDBJ databases">
        <title>WGS assembly of Ceratopteris richardii.</title>
        <authorList>
            <person name="Marchant D.B."/>
            <person name="Chen G."/>
            <person name="Jenkins J."/>
            <person name="Shu S."/>
            <person name="Leebens-Mack J."/>
            <person name="Grimwood J."/>
            <person name="Schmutz J."/>
            <person name="Soltis P."/>
            <person name="Soltis D."/>
            <person name="Chen Z.-H."/>
        </authorList>
    </citation>
    <scope>NUCLEOTIDE SEQUENCE</scope>
    <source>
        <strain evidence="4">Whitten #5841</strain>
        <tissue evidence="4">Leaf</tissue>
    </source>
</reference>
<evidence type="ECO:0000259" key="3">
    <source>
        <dbReference type="Pfam" id="PF14432"/>
    </source>
</evidence>
<dbReference type="Pfam" id="PF14432">
    <property type="entry name" value="DYW_deaminase"/>
    <property type="match status" value="1"/>
</dbReference>
<keyword evidence="5" id="KW-1185">Reference proteome</keyword>
<dbReference type="FunFam" id="1.25.40.10:FF:000158">
    <property type="entry name" value="pentatricopeptide repeat-containing protein At2g33680"/>
    <property type="match status" value="1"/>
</dbReference>
<feature type="repeat" description="PPR" evidence="2">
    <location>
        <begin position="420"/>
        <end position="454"/>
    </location>
</feature>
<dbReference type="GO" id="GO:0048731">
    <property type="term" value="P:system development"/>
    <property type="evidence" value="ECO:0007669"/>
    <property type="project" value="UniProtKB-ARBA"/>
</dbReference>
<dbReference type="Proteomes" id="UP000825935">
    <property type="component" value="Chromosome 4"/>
</dbReference>
<feature type="repeat" description="PPR" evidence="2">
    <location>
        <begin position="217"/>
        <end position="251"/>
    </location>
</feature>
<dbReference type="Gene3D" id="1.25.40.10">
    <property type="entry name" value="Tetratricopeptide repeat domain"/>
    <property type="match status" value="6"/>
</dbReference>
<feature type="repeat" description="PPR" evidence="2">
    <location>
        <begin position="389"/>
        <end position="419"/>
    </location>
</feature>
<dbReference type="GO" id="GO:0008270">
    <property type="term" value="F:zinc ion binding"/>
    <property type="evidence" value="ECO:0007669"/>
    <property type="project" value="InterPro"/>
</dbReference>
<organism evidence="4 5">
    <name type="scientific">Ceratopteris richardii</name>
    <name type="common">Triangle waterfern</name>
    <dbReference type="NCBI Taxonomy" id="49495"/>
    <lineage>
        <taxon>Eukaryota</taxon>
        <taxon>Viridiplantae</taxon>
        <taxon>Streptophyta</taxon>
        <taxon>Embryophyta</taxon>
        <taxon>Tracheophyta</taxon>
        <taxon>Polypodiopsida</taxon>
        <taxon>Polypodiidae</taxon>
        <taxon>Polypodiales</taxon>
        <taxon>Pteridineae</taxon>
        <taxon>Pteridaceae</taxon>
        <taxon>Parkerioideae</taxon>
        <taxon>Ceratopteris</taxon>
    </lineage>
</organism>
<dbReference type="InterPro" id="IPR011990">
    <property type="entry name" value="TPR-like_helical_dom_sf"/>
</dbReference>
<accession>A0A8T2UW77</accession>